<keyword evidence="2 6" id="KW-0547">Nucleotide-binding</keyword>
<dbReference type="RefSeq" id="XP_001022313.1">
    <property type="nucleotide sequence ID" value="XM_001022313.3"/>
</dbReference>
<evidence type="ECO:0000256" key="7">
    <source>
        <dbReference type="RuleBase" id="RU000394"/>
    </source>
</evidence>
<dbReference type="HOGENOM" id="CLU_001485_16_2_1"/>
<feature type="compositionally biased region" description="Basic and acidic residues" evidence="9">
    <location>
        <begin position="447"/>
        <end position="459"/>
    </location>
</feature>
<dbReference type="KEGG" id="tet:TTHERM_00502590"/>
<dbReference type="OMA" id="LMFACIW"/>
<feature type="binding site" evidence="6">
    <location>
        <begin position="92"/>
        <end position="99"/>
    </location>
    <ligand>
        <name>ATP</name>
        <dbReference type="ChEBI" id="CHEBI:30616"/>
    </ligand>
</feature>
<dbReference type="Pfam" id="PF00225">
    <property type="entry name" value="Kinesin"/>
    <property type="match status" value="1"/>
</dbReference>
<protein>
    <recommendedName>
        <fullName evidence="7">Kinesin-like protein</fullName>
    </recommendedName>
</protein>
<sequence length="717" mass="82786">MVKAPIKVVVRTRPTANFAYKNIQINESSNYVGINIPKNAESGYVNHQQENWGFHFDKVLQNVSQEVMFDVCAKDIVLSVLEGYSGTIMCYGQTGAGKTFTTTGTTTDYKYRGLIPRCISQLFQEVGQRYEQQITVGVSYLEIYNELLTDLLAGSVAPNDQTQQLAIQEDTNGRVHVKNQIIRQCKTEEEAQAMIFEGETNRTISEHKLNKNSSRSHCVFTIHLEIRSRVESTEKVIISKLHLVDLAGSERTKKTGSEGRTLLEAQFINKSLSFLEQVVVALSEKQRDHIPYRQSKLTNLLKDSIGGNSKTIMIANIWPEADHLEETISTLKFATRMMKVANEATIQLKLDPTVLLKKYEKEIKELKQELAMHDTLANRGRITYDQYTPEQQYEQQVLAKKFLDGEIDDIEFESLRQVKELFFQFRNLYRNLAKDIENKNYIETKRDQQDTIQKKKTDQASKQQEAVGSEENKNGFGLGKARKDARPQANIENLVNIPKDEFPEQKPQENVIEKPGSPEKSKLDNKIVNVDKKVAYQDFKDKEGKEYNDSIVKNIEALKEKKEEIKQVTNLCNDIKNEIENLKLKLDKKQANKNQEEILQRIIDEEEYEIMQQLKEKKNYYKQYAQQVKDLKSTIIIIDQNIIHTKNVLLNKFEEWFQKKYGISVNDIENPLINQPSEENITDNKSEDIDPDALAYIKAKKKVTQLQKARKMEKFKN</sequence>
<evidence type="ECO:0000259" key="10">
    <source>
        <dbReference type="PROSITE" id="PS50067"/>
    </source>
</evidence>
<dbReference type="InterPro" id="IPR001752">
    <property type="entry name" value="Kinesin_motor_dom"/>
</dbReference>
<evidence type="ECO:0000256" key="4">
    <source>
        <dbReference type="ARBA" id="ARBA00023054"/>
    </source>
</evidence>
<dbReference type="SMART" id="SM00129">
    <property type="entry name" value="KISc"/>
    <property type="match status" value="1"/>
</dbReference>
<dbReference type="InterPro" id="IPR027417">
    <property type="entry name" value="P-loop_NTPase"/>
</dbReference>
<evidence type="ECO:0000313" key="11">
    <source>
        <dbReference type="EMBL" id="EAS02068.1"/>
    </source>
</evidence>
<dbReference type="eggNOG" id="KOG4280">
    <property type="taxonomic scope" value="Eukaryota"/>
</dbReference>
<evidence type="ECO:0000256" key="3">
    <source>
        <dbReference type="ARBA" id="ARBA00022840"/>
    </source>
</evidence>
<evidence type="ECO:0000256" key="6">
    <source>
        <dbReference type="PROSITE-ProRule" id="PRU00283"/>
    </source>
</evidence>
<dbReference type="EMBL" id="GG662548">
    <property type="protein sequence ID" value="EAS02068.1"/>
    <property type="molecule type" value="Genomic_DNA"/>
</dbReference>
<keyword evidence="4 8" id="KW-0175">Coiled coil</keyword>
<feature type="coiled-coil region" evidence="8">
    <location>
        <begin position="548"/>
        <end position="634"/>
    </location>
</feature>
<dbReference type="Gene3D" id="3.40.850.10">
    <property type="entry name" value="Kinesin motor domain"/>
    <property type="match status" value="1"/>
</dbReference>
<dbReference type="InterPro" id="IPR019821">
    <property type="entry name" value="Kinesin_motor_CS"/>
</dbReference>
<gene>
    <name evidence="11" type="ORF">TTHERM_00502590</name>
</gene>
<dbReference type="PROSITE" id="PS50067">
    <property type="entry name" value="KINESIN_MOTOR_2"/>
    <property type="match status" value="1"/>
</dbReference>
<dbReference type="PANTHER" id="PTHR47968:SF36">
    <property type="entry name" value="KINESIN HEAVY CHAIN ISOFORM X1"/>
    <property type="match status" value="1"/>
</dbReference>
<evidence type="ECO:0000256" key="2">
    <source>
        <dbReference type="ARBA" id="ARBA00022741"/>
    </source>
</evidence>
<dbReference type="PROSITE" id="PS00411">
    <property type="entry name" value="KINESIN_MOTOR_1"/>
    <property type="match status" value="1"/>
</dbReference>
<dbReference type="PANTHER" id="PTHR47968">
    <property type="entry name" value="CENTROMERE PROTEIN E"/>
    <property type="match status" value="1"/>
</dbReference>
<dbReference type="Pfam" id="PF23735">
    <property type="entry name" value="KIF9"/>
    <property type="match status" value="1"/>
</dbReference>
<dbReference type="STRING" id="312017.I7M335"/>
<name>I7M335_TETTS</name>
<keyword evidence="1 7" id="KW-0493">Microtubule</keyword>
<dbReference type="GO" id="GO:0007018">
    <property type="term" value="P:microtubule-based movement"/>
    <property type="evidence" value="ECO:0007669"/>
    <property type="project" value="InterPro"/>
</dbReference>
<dbReference type="GeneID" id="7827200"/>
<dbReference type="InParanoid" id="I7M335"/>
<comment type="similarity">
    <text evidence="6 7">Belongs to the TRAFAC class myosin-kinesin ATPase superfamily. Kinesin family.</text>
</comment>
<dbReference type="GO" id="GO:0005874">
    <property type="term" value="C:microtubule"/>
    <property type="evidence" value="ECO:0007669"/>
    <property type="project" value="UniProtKB-KW"/>
</dbReference>
<dbReference type="InterPro" id="IPR036961">
    <property type="entry name" value="Kinesin_motor_dom_sf"/>
</dbReference>
<feature type="domain" description="Kinesin motor" evidence="10">
    <location>
        <begin position="5"/>
        <end position="340"/>
    </location>
</feature>
<dbReference type="SUPFAM" id="SSF52540">
    <property type="entry name" value="P-loop containing nucleoside triphosphate hydrolases"/>
    <property type="match status" value="1"/>
</dbReference>
<evidence type="ECO:0000313" key="12">
    <source>
        <dbReference type="Proteomes" id="UP000009168"/>
    </source>
</evidence>
<evidence type="ECO:0000256" key="5">
    <source>
        <dbReference type="ARBA" id="ARBA00023175"/>
    </source>
</evidence>
<organism evidence="11 12">
    <name type="scientific">Tetrahymena thermophila (strain SB210)</name>
    <dbReference type="NCBI Taxonomy" id="312017"/>
    <lineage>
        <taxon>Eukaryota</taxon>
        <taxon>Sar</taxon>
        <taxon>Alveolata</taxon>
        <taxon>Ciliophora</taxon>
        <taxon>Intramacronucleata</taxon>
        <taxon>Oligohymenophorea</taxon>
        <taxon>Hymenostomatida</taxon>
        <taxon>Tetrahymenina</taxon>
        <taxon>Tetrahymenidae</taxon>
        <taxon>Tetrahymena</taxon>
    </lineage>
</organism>
<dbReference type="AlphaFoldDB" id="I7M335"/>
<dbReference type="GO" id="GO:0005524">
    <property type="term" value="F:ATP binding"/>
    <property type="evidence" value="ECO:0007669"/>
    <property type="project" value="UniProtKB-UniRule"/>
</dbReference>
<evidence type="ECO:0000256" key="8">
    <source>
        <dbReference type="SAM" id="Coils"/>
    </source>
</evidence>
<dbReference type="GO" id="GO:0008017">
    <property type="term" value="F:microtubule binding"/>
    <property type="evidence" value="ECO:0007669"/>
    <property type="project" value="InterPro"/>
</dbReference>
<feature type="region of interest" description="Disordered" evidence="9">
    <location>
        <begin position="447"/>
        <end position="522"/>
    </location>
</feature>
<dbReference type="GO" id="GO:0003777">
    <property type="term" value="F:microtubule motor activity"/>
    <property type="evidence" value="ECO:0007669"/>
    <property type="project" value="InterPro"/>
</dbReference>
<keyword evidence="5 6" id="KW-0505">Motor protein</keyword>
<feature type="compositionally biased region" description="Basic and acidic residues" evidence="9">
    <location>
        <begin position="498"/>
        <end position="507"/>
    </location>
</feature>
<dbReference type="OrthoDB" id="3176171at2759"/>
<dbReference type="InterPro" id="IPR027640">
    <property type="entry name" value="Kinesin-like_fam"/>
</dbReference>
<keyword evidence="3 6" id="KW-0067">ATP-binding</keyword>
<evidence type="ECO:0000256" key="1">
    <source>
        <dbReference type="ARBA" id="ARBA00022701"/>
    </source>
</evidence>
<dbReference type="PRINTS" id="PR00380">
    <property type="entry name" value="KINESINHEAVY"/>
</dbReference>
<reference evidence="12" key="1">
    <citation type="journal article" date="2006" name="PLoS Biol.">
        <title>Macronuclear genome sequence of the ciliate Tetrahymena thermophila, a model eukaryote.</title>
        <authorList>
            <person name="Eisen J.A."/>
            <person name="Coyne R.S."/>
            <person name="Wu M."/>
            <person name="Wu D."/>
            <person name="Thiagarajan M."/>
            <person name="Wortman J.R."/>
            <person name="Badger J.H."/>
            <person name="Ren Q."/>
            <person name="Amedeo P."/>
            <person name="Jones K.M."/>
            <person name="Tallon L.J."/>
            <person name="Delcher A.L."/>
            <person name="Salzberg S.L."/>
            <person name="Silva J.C."/>
            <person name="Haas B.J."/>
            <person name="Majoros W.H."/>
            <person name="Farzad M."/>
            <person name="Carlton J.M."/>
            <person name="Smith R.K. Jr."/>
            <person name="Garg J."/>
            <person name="Pearlman R.E."/>
            <person name="Karrer K.M."/>
            <person name="Sun L."/>
            <person name="Manning G."/>
            <person name="Elde N.C."/>
            <person name="Turkewitz A.P."/>
            <person name="Asai D.J."/>
            <person name="Wilkes D.E."/>
            <person name="Wang Y."/>
            <person name="Cai H."/>
            <person name="Collins K."/>
            <person name="Stewart B.A."/>
            <person name="Lee S.R."/>
            <person name="Wilamowska K."/>
            <person name="Weinberg Z."/>
            <person name="Ruzzo W.L."/>
            <person name="Wloga D."/>
            <person name="Gaertig J."/>
            <person name="Frankel J."/>
            <person name="Tsao C.-C."/>
            <person name="Gorovsky M.A."/>
            <person name="Keeling P.J."/>
            <person name="Waller R.F."/>
            <person name="Patron N.J."/>
            <person name="Cherry J.M."/>
            <person name="Stover N.A."/>
            <person name="Krieger C.J."/>
            <person name="del Toro C."/>
            <person name="Ryder H.F."/>
            <person name="Williamson S.C."/>
            <person name="Barbeau R.A."/>
            <person name="Hamilton E.P."/>
            <person name="Orias E."/>
        </authorList>
    </citation>
    <scope>NUCLEOTIDE SEQUENCE [LARGE SCALE GENOMIC DNA]</scope>
    <source>
        <strain evidence="12">SB210</strain>
    </source>
</reference>
<keyword evidence="12" id="KW-1185">Reference proteome</keyword>
<proteinExistence type="inferred from homology"/>
<dbReference type="InterPro" id="IPR056524">
    <property type="entry name" value="KIF6/9_C"/>
</dbReference>
<accession>I7M335</accession>
<evidence type="ECO:0000256" key="9">
    <source>
        <dbReference type="SAM" id="MobiDB-lite"/>
    </source>
</evidence>
<dbReference type="Proteomes" id="UP000009168">
    <property type="component" value="Unassembled WGS sequence"/>
</dbReference>